<evidence type="ECO:0008006" key="5">
    <source>
        <dbReference type="Google" id="ProtNLM"/>
    </source>
</evidence>
<dbReference type="GeneTree" id="ENSGT01040000241648"/>
<evidence type="ECO:0000256" key="2">
    <source>
        <dbReference type="SAM" id="MobiDB-lite"/>
    </source>
</evidence>
<dbReference type="InterPro" id="IPR013730">
    <property type="entry name" value="Fyv7/TAP26"/>
</dbReference>
<feature type="compositionally biased region" description="Basic and acidic residues" evidence="2">
    <location>
        <begin position="12"/>
        <end position="34"/>
    </location>
</feature>
<reference evidence="3" key="2">
    <citation type="submission" date="2025-09" db="UniProtKB">
        <authorList>
            <consortium name="Ensembl"/>
        </authorList>
    </citation>
    <scope>IDENTIFICATION</scope>
</reference>
<feature type="coiled-coil region" evidence="1">
    <location>
        <begin position="122"/>
        <end position="153"/>
    </location>
</feature>
<organism evidence="3 4">
    <name type="scientific">Salvator merianae</name>
    <name type="common">Argentine black and white tegu</name>
    <name type="synonym">Tupinambis merianae</name>
    <dbReference type="NCBI Taxonomy" id="96440"/>
    <lineage>
        <taxon>Eukaryota</taxon>
        <taxon>Metazoa</taxon>
        <taxon>Chordata</taxon>
        <taxon>Craniata</taxon>
        <taxon>Vertebrata</taxon>
        <taxon>Euteleostomi</taxon>
        <taxon>Lepidosauria</taxon>
        <taxon>Squamata</taxon>
        <taxon>Bifurcata</taxon>
        <taxon>Unidentata</taxon>
        <taxon>Episquamata</taxon>
        <taxon>Laterata</taxon>
        <taxon>Teiioidea</taxon>
        <taxon>Teiidae</taxon>
        <taxon>Salvator</taxon>
    </lineage>
</organism>
<sequence length="181" mass="21628">MAPVAKKRRRDGAKAEKSEARSNRKQTWWRDPRRVRGSIGEGQGFAFWRKQKIQRDYKKLLKKNKNTCSQSKFGYTDDYPEHLKHLYLAEEELLKKQQKQKNDRPPILEDKDSETVKCNPIQRKFKTSNQKAKEEYEKIKSEQEKQKEVCEYEIEVLVSVLFLTVKRCINKQHLEDRLNAN</sequence>
<dbReference type="Proteomes" id="UP000694421">
    <property type="component" value="Unplaced"/>
</dbReference>
<feature type="region of interest" description="Disordered" evidence="2">
    <location>
        <begin position="96"/>
        <end position="115"/>
    </location>
</feature>
<name>A0A8D0BUK8_SALMN</name>
<evidence type="ECO:0000256" key="1">
    <source>
        <dbReference type="SAM" id="Coils"/>
    </source>
</evidence>
<accession>A0A8D0BUK8</accession>
<evidence type="ECO:0000313" key="4">
    <source>
        <dbReference type="Proteomes" id="UP000694421"/>
    </source>
</evidence>
<feature type="compositionally biased region" description="Basic residues" evidence="2">
    <location>
        <begin position="1"/>
        <end position="11"/>
    </location>
</feature>
<evidence type="ECO:0000313" key="3">
    <source>
        <dbReference type="Ensembl" id="ENSSMRP00000013245.1"/>
    </source>
</evidence>
<keyword evidence="4" id="KW-1185">Reference proteome</keyword>
<dbReference type="AlphaFoldDB" id="A0A8D0BUK8"/>
<keyword evidence="1" id="KW-0175">Coiled coil</keyword>
<dbReference type="Ensembl" id="ENSSMRT00000015421.1">
    <property type="protein sequence ID" value="ENSSMRP00000013245.1"/>
    <property type="gene ID" value="ENSSMRG00000010304.1"/>
</dbReference>
<protein>
    <recommendedName>
        <fullName evidence="5">Thyroid transcription factor 1-associated protein 26</fullName>
    </recommendedName>
</protein>
<feature type="region of interest" description="Disordered" evidence="2">
    <location>
        <begin position="1"/>
        <end position="35"/>
    </location>
</feature>
<proteinExistence type="predicted"/>
<dbReference type="PRINTS" id="PR01854">
    <property type="entry name" value="BR22PROTEIN"/>
</dbReference>
<reference evidence="3" key="1">
    <citation type="submission" date="2025-08" db="UniProtKB">
        <authorList>
            <consortium name="Ensembl"/>
        </authorList>
    </citation>
    <scope>IDENTIFICATION</scope>
</reference>